<dbReference type="InterPro" id="IPR057326">
    <property type="entry name" value="KR_dom"/>
</dbReference>
<dbReference type="SMART" id="SM00827">
    <property type="entry name" value="PKS_AT"/>
    <property type="match status" value="1"/>
</dbReference>
<keyword evidence="3" id="KW-0489">Methyltransferase</keyword>
<dbReference type="Pfam" id="PF00698">
    <property type="entry name" value="Acyl_transf_1"/>
    <property type="match status" value="1"/>
</dbReference>
<dbReference type="Gene3D" id="3.40.50.150">
    <property type="entry name" value="Vaccinia Virus protein VP39"/>
    <property type="match status" value="1"/>
</dbReference>
<dbReference type="InterPro" id="IPR049900">
    <property type="entry name" value="PKS_mFAS_DH"/>
</dbReference>
<dbReference type="GO" id="GO:0044550">
    <property type="term" value="P:secondary metabolite biosynthetic process"/>
    <property type="evidence" value="ECO:0007669"/>
    <property type="project" value="TreeGrafter"/>
</dbReference>
<evidence type="ECO:0000256" key="7">
    <source>
        <dbReference type="SAM" id="MobiDB-lite"/>
    </source>
</evidence>
<evidence type="ECO:0000259" key="9">
    <source>
        <dbReference type="PROSITE" id="PS52004"/>
    </source>
</evidence>
<dbReference type="InterPro" id="IPR049552">
    <property type="entry name" value="PKS_DH_N"/>
</dbReference>
<dbReference type="InterPro" id="IPR016036">
    <property type="entry name" value="Malonyl_transacylase_ACP-bd"/>
</dbReference>
<feature type="domain" description="Carrier" evidence="8">
    <location>
        <begin position="2389"/>
        <end position="2464"/>
    </location>
</feature>
<dbReference type="SUPFAM" id="SSF55048">
    <property type="entry name" value="Probable ACP-binding domain of malonyl-CoA ACP transacylase"/>
    <property type="match status" value="1"/>
</dbReference>
<evidence type="ECO:0000259" key="10">
    <source>
        <dbReference type="PROSITE" id="PS52019"/>
    </source>
</evidence>
<dbReference type="Gene3D" id="3.10.129.110">
    <property type="entry name" value="Polyketide synthase dehydratase"/>
    <property type="match status" value="1"/>
</dbReference>
<dbReference type="Proteomes" id="UP000248817">
    <property type="component" value="Unassembled WGS sequence"/>
</dbReference>
<evidence type="ECO:0000256" key="6">
    <source>
        <dbReference type="PROSITE-ProRule" id="PRU01363"/>
    </source>
</evidence>
<keyword evidence="5" id="KW-0511">Multifunctional enzyme</keyword>
<dbReference type="InterPro" id="IPR014031">
    <property type="entry name" value="Ketoacyl_synth_C"/>
</dbReference>
<dbReference type="CDD" id="cd02440">
    <property type="entry name" value="AdoMet_MTases"/>
    <property type="match status" value="1"/>
</dbReference>
<feature type="compositionally biased region" description="Polar residues" evidence="7">
    <location>
        <begin position="1789"/>
        <end position="1800"/>
    </location>
</feature>
<dbReference type="InterPro" id="IPR049551">
    <property type="entry name" value="PKS_DH_C"/>
</dbReference>
<dbReference type="SMART" id="SM00822">
    <property type="entry name" value="PKS_KR"/>
    <property type="match status" value="1"/>
</dbReference>
<dbReference type="InterPro" id="IPR020841">
    <property type="entry name" value="PKS_Beta-ketoAc_synthase_dom"/>
</dbReference>
<dbReference type="PROSITE" id="PS52019">
    <property type="entry name" value="PKS_MFAS_DH"/>
    <property type="match status" value="1"/>
</dbReference>
<dbReference type="GO" id="GO:0004312">
    <property type="term" value="F:fatty acid synthase activity"/>
    <property type="evidence" value="ECO:0007669"/>
    <property type="project" value="TreeGrafter"/>
</dbReference>
<keyword evidence="1" id="KW-0596">Phosphopantetheine</keyword>
<feature type="domain" description="Ketosynthase family 3 (KS3)" evidence="9">
    <location>
        <begin position="4"/>
        <end position="437"/>
    </location>
</feature>
<sequence length="2479" mass="270244">MASTEPIAIIGTGCRFPGGASSPSKLWDLLQEPRDLASKPPASRFNAQAFYQGGKPRPGTINAPEAYFLEEDVQAFDTSFFNISPPEAASMDPQQRFLLEVVYEALERAGLPIERLQGSPTGVFAGSMNLDYYKLLCSDVNALPPFMLTGTTPSMLATRVSYFFDFHGPSLVTDTACSSSLTALHLAVESLRTGDCSLAIATGSCLIVSPDDAIVSSSVSMLSPSGRSHMWDDRADGYARGEGVAALVLKPLSQALKDGDAIESVIRATGIGCDGRTNSLTMPSGEAQRSLIRSTYARAGLNPLLAKDRCQYFEAHGTGTPAGDPQEASGIAGAFFDEQTGLEDIMFAGSIKSVVGHTEGAAGLAGVIKASLALKHATIPPNLLHSTPSPRVAPYLDHLRVPVEAQPWPVVAPGAPRRASVNSFGLGGANAHAILESLDPDSNIVGPDDDARPITLPFVFSASSVSCLRTMLQQYMDYLDRHPDVNLVNLAASLINRRSVLAHRVVFTADSVPHLQNKLQAALEEHASTGQFHTITSRRLAPRRRKILGVFTGQGAQWPQMELDVICQCPQAASWFHELQESLEALPPEYRPNFTLLDELSKPETTSRLSTAEISLPLRTALQIVQVNILRSMGVEFTAVVGHSSGEIAAAYAAGWLTAGDAIRVAYLRGLAARNAGSPGQTGRMLAVGISWDQAQAICSEPPYSGRVVVAASNSPSSVTLSGDEELISELEWLLASLEQSPRRLKVDTAYHSHHMAPCAGPYLDAMQACDVGGSPGTVKTKWFSSVYDGKLMSTLEAKYWSENMLRPVQFSQALSAASAAISDLDAIIEVGPHPALKGPSLQTLSSLVAEHADLPYLSISHRSMSGVESLANGLGSLWAYLGAEAIDFQSFIRIYSPSRTLQYISDLPSYPFDHSKTYWAVPQLSAARIHRKHPRHSLLGVICPERGEGEWRWRNYMRLEDLDWLYSHRVQSQIVLPATSFLIMALEAAHIVAEDRSIMLVDVHDLVIQHAISIPDDSVGIETLFIVSETKFESDRFLATFSCQKVSNGTFTCCAYGRLEVTFGEPESMLLSPKDPVTSGLRAVDSEHFYAELDRLGYGYSGLFRSLHKISRRRGVAHGSIPALPATQDSDLLMHPAALDTGLQALMAAIAHPGDTQLSTLYLPVRLNRTTFNPVVVRRSAQGNIDVAATVSQTLKNGLSGDIELFDSEGRGMVQIEGLQIQPLSQLSLENWPMFAQEAWGPLYPTATLSTALGTHDLHSERHLADRRSLLYLRNAALQLTPAERRNLDWHRAQYIAWMDTSLNRVREGKHPDYLPQDLEGDLNATLSSELGAAGIAVRAVDIVGKSLLGWLRGEADLMEELRRDDFLTRFYEEFHDLDVLTRNLAGLVEQLAFRYPRMKILEVGAGTGSATRQVLKRIKRAYHSYTFTDISAAFFEDAEEAFAAHQDRFEYKVMDLERDPTEQGFAEHQYDLVIACNALHATRSLGQTMTNVRRMLKPGGRVAILEITNPDMLAYHFIFGGFQGWWLGELDNRSCGPMLSCERWDDLLKATGFAGIETVSPVEEGQLFGQSVFTARAVDDQIQQIETPLAVQARGQHRDLILLGGATAATDKLVAAVRQTLSPFFARITQASTIETSTLPLNASLAVVLILADLDSPCLQGLSVDRLRRLQAVLEVTGKLLWVSTGNVNEESYLRMSKGLLRTLSLERPHAQIQYLNVRDPTDLSPDLLATTLMRLVHTNMESDFSLPQATENPEWELLLEDGIMKIPRMRASRAMNQRWASSRGFTNRDTVTPQETSVEVHPSESKDKTGLSFELRTKDKPFCAEESDVARQHWTPIRVHYASLAAVPMGNGYLHLVSGRNEQTRAQIVAATINNASFTSTPPSWCIDAPPGLPEGSEAAFVGNMCSALVAQRILDSVSPGSHVLIHECPKGVKDCLSYFASAMDIKLHFSTTRQTVAGSSDMLRFPPQSSSRAIARLLPRGISAHATFASEKEDVVARIRAALPLQLPYLGRDSFYRAASSFLEAPNRPDQHRLKEAYEYAERHMTCSSAHEILSPDKLTDCVFPGDGLQIVDWQRSPALPVSAAPATSLVNLSADKTYLLVGLTGDLGLSVCHWMITRGARSLVLTSRNPRVDPAWLAEMKLLGASVAVLKMDVTDLTSVCEVHDYMRLNLPAVGGVVNGAMVLRDAPFQDLSLADVLRVFGPKVEGSQILDSMYDDNNLDFFILVGSIAGVGGNYNQAAYAAATEFMAGLIHQRRRRGAVGSIIHPGQVRGVGYVAGLDAGMQRVLAETLGPLELSEGDLLELFAEAILAGRPDSGRNPEIMAGYRVADPAAHPNVLWYRNPKYWPFIHHFRQSAATEQGSHDDEAPTKTQLLTVDNSTAAAEVVANGFRTKLRRKLHLPGDTGLPGSMTLTEVGVDSLTAVDLRTWFGKELGVDVPVLQLLGGSSIDALASEAAGKLDPMLVPQLKPMEVPN</sequence>
<dbReference type="InterPro" id="IPR020806">
    <property type="entry name" value="PKS_PP-bd"/>
</dbReference>
<dbReference type="GO" id="GO:0032259">
    <property type="term" value="P:methylation"/>
    <property type="evidence" value="ECO:0007669"/>
    <property type="project" value="UniProtKB-KW"/>
</dbReference>
<dbReference type="Pfam" id="PF14765">
    <property type="entry name" value="PS-DH"/>
    <property type="match status" value="1"/>
</dbReference>
<dbReference type="InterPro" id="IPR014043">
    <property type="entry name" value="Acyl_transferase_dom"/>
</dbReference>
<dbReference type="InterPro" id="IPR013217">
    <property type="entry name" value="Methyltransf_12"/>
</dbReference>
<dbReference type="Gene3D" id="3.40.366.10">
    <property type="entry name" value="Malonyl-Coenzyme A Acyl Carrier Protein, domain 2"/>
    <property type="match status" value="1"/>
</dbReference>
<dbReference type="InterPro" id="IPR001227">
    <property type="entry name" value="Ac_transferase_dom_sf"/>
</dbReference>
<evidence type="ECO:0000256" key="4">
    <source>
        <dbReference type="ARBA" id="ARBA00022679"/>
    </source>
</evidence>
<evidence type="ECO:0000256" key="3">
    <source>
        <dbReference type="ARBA" id="ARBA00022603"/>
    </source>
</evidence>
<feature type="active site" description="Proton donor; for dehydratase activity" evidence="6">
    <location>
        <position position="1141"/>
    </location>
</feature>
<dbReference type="Pfam" id="PF00550">
    <property type="entry name" value="PP-binding"/>
    <property type="match status" value="1"/>
</dbReference>
<dbReference type="InterPro" id="IPR029063">
    <property type="entry name" value="SAM-dependent_MTases_sf"/>
</dbReference>
<dbReference type="InterPro" id="IPR036291">
    <property type="entry name" value="NAD(P)-bd_dom_sf"/>
</dbReference>
<feature type="region of interest" description="C-terminal hotdog fold" evidence="6">
    <location>
        <begin position="1082"/>
        <end position="1231"/>
    </location>
</feature>
<feature type="region of interest" description="Disordered" evidence="7">
    <location>
        <begin position="1789"/>
        <end position="1814"/>
    </location>
</feature>
<feature type="compositionally biased region" description="Basic and acidic residues" evidence="7">
    <location>
        <begin position="1804"/>
        <end position="1814"/>
    </location>
</feature>
<dbReference type="PROSITE" id="PS00606">
    <property type="entry name" value="KS3_1"/>
    <property type="match status" value="1"/>
</dbReference>
<dbReference type="PROSITE" id="PS52004">
    <property type="entry name" value="KS3_2"/>
    <property type="match status" value="1"/>
</dbReference>
<dbReference type="SUPFAM" id="SSF53901">
    <property type="entry name" value="Thiolase-like"/>
    <property type="match status" value="1"/>
</dbReference>
<dbReference type="GO" id="GO:0008168">
    <property type="term" value="F:methyltransferase activity"/>
    <property type="evidence" value="ECO:0007669"/>
    <property type="project" value="UniProtKB-KW"/>
</dbReference>
<dbReference type="SMART" id="SM00826">
    <property type="entry name" value="PKS_DH"/>
    <property type="match status" value="1"/>
</dbReference>
<dbReference type="Gene3D" id="1.10.1200.10">
    <property type="entry name" value="ACP-like"/>
    <property type="match status" value="1"/>
</dbReference>
<dbReference type="Pfam" id="PF00109">
    <property type="entry name" value="ketoacyl-synt"/>
    <property type="match status" value="1"/>
</dbReference>
<evidence type="ECO:0000259" key="8">
    <source>
        <dbReference type="PROSITE" id="PS50075"/>
    </source>
</evidence>
<gene>
    <name evidence="11" type="ORF">BP00DRAFT_466988</name>
</gene>
<reference evidence="11 12" key="1">
    <citation type="submission" date="2018-02" db="EMBL/GenBank/DDBJ databases">
        <title>The genomes of Aspergillus section Nigri reveals drivers in fungal speciation.</title>
        <authorList>
            <consortium name="DOE Joint Genome Institute"/>
            <person name="Vesth T.C."/>
            <person name="Nybo J."/>
            <person name="Theobald S."/>
            <person name="Brandl J."/>
            <person name="Frisvad J.C."/>
            <person name="Nielsen K.F."/>
            <person name="Lyhne E.K."/>
            <person name="Kogle M.E."/>
            <person name="Kuo A."/>
            <person name="Riley R."/>
            <person name="Clum A."/>
            <person name="Nolan M."/>
            <person name="Lipzen A."/>
            <person name="Salamov A."/>
            <person name="Henrissat B."/>
            <person name="Wiebenga A."/>
            <person name="De vries R.P."/>
            <person name="Grigoriev I.V."/>
            <person name="Mortensen U.H."/>
            <person name="Andersen M.R."/>
            <person name="Baker S.E."/>
        </authorList>
    </citation>
    <scope>NUCLEOTIDE SEQUENCE [LARGE SCALE GENOMIC DNA]</scope>
    <source>
        <strain evidence="11 12">CBS 114.80</strain>
    </source>
</reference>
<feature type="active site" description="Proton acceptor; for dehydratase activity" evidence="6">
    <location>
        <position position="969"/>
    </location>
</feature>
<dbReference type="InterPro" id="IPR050091">
    <property type="entry name" value="PKS_NRPS_Biosynth_Enz"/>
</dbReference>
<dbReference type="PROSITE" id="PS50075">
    <property type="entry name" value="CARRIER"/>
    <property type="match status" value="1"/>
</dbReference>
<dbReference type="EMBL" id="KZ825477">
    <property type="protein sequence ID" value="PYI34250.1"/>
    <property type="molecule type" value="Genomic_DNA"/>
</dbReference>
<organism evidence="11 12">
    <name type="scientific">Aspergillus indologenus CBS 114.80</name>
    <dbReference type="NCBI Taxonomy" id="1450541"/>
    <lineage>
        <taxon>Eukaryota</taxon>
        <taxon>Fungi</taxon>
        <taxon>Dikarya</taxon>
        <taxon>Ascomycota</taxon>
        <taxon>Pezizomycotina</taxon>
        <taxon>Eurotiomycetes</taxon>
        <taxon>Eurotiomycetidae</taxon>
        <taxon>Eurotiales</taxon>
        <taxon>Aspergillaceae</taxon>
        <taxon>Aspergillus</taxon>
        <taxon>Aspergillus subgen. Circumdati</taxon>
    </lineage>
</organism>
<dbReference type="GO" id="GO:0004315">
    <property type="term" value="F:3-oxoacyl-[acyl-carrier-protein] synthase activity"/>
    <property type="evidence" value="ECO:0007669"/>
    <property type="project" value="InterPro"/>
</dbReference>
<feature type="domain" description="PKS/mFAS DH" evidence="10">
    <location>
        <begin position="937"/>
        <end position="1231"/>
    </location>
</feature>
<proteinExistence type="predicted"/>
<evidence type="ECO:0000313" key="12">
    <source>
        <dbReference type="Proteomes" id="UP000248817"/>
    </source>
</evidence>
<dbReference type="InterPro" id="IPR032821">
    <property type="entry name" value="PKS_assoc"/>
</dbReference>
<keyword evidence="4" id="KW-0808">Transferase</keyword>
<dbReference type="SMART" id="SM00823">
    <property type="entry name" value="PKS_PP"/>
    <property type="match status" value="1"/>
</dbReference>
<dbReference type="Gene3D" id="3.40.47.10">
    <property type="match status" value="1"/>
</dbReference>
<feature type="region of interest" description="N-terminal hotdog fold" evidence="6">
    <location>
        <begin position="937"/>
        <end position="1067"/>
    </location>
</feature>
<name>A0A2V5IYW9_9EURO</name>
<accession>A0A2V5IYW9</accession>
<dbReference type="SUPFAM" id="SSF47336">
    <property type="entry name" value="ACP-like"/>
    <property type="match status" value="1"/>
</dbReference>
<dbReference type="Pfam" id="PF02801">
    <property type="entry name" value="Ketoacyl-synt_C"/>
    <property type="match status" value="1"/>
</dbReference>
<evidence type="ECO:0000256" key="2">
    <source>
        <dbReference type="ARBA" id="ARBA00022553"/>
    </source>
</evidence>
<dbReference type="InterPro" id="IPR006162">
    <property type="entry name" value="Ppantetheine_attach_site"/>
</dbReference>
<dbReference type="Gene3D" id="3.40.50.720">
    <property type="entry name" value="NAD(P)-binding Rossmann-like Domain"/>
    <property type="match status" value="1"/>
</dbReference>
<dbReference type="InterPro" id="IPR042104">
    <property type="entry name" value="PKS_dehydratase_sf"/>
</dbReference>
<dbReference type="GO" id="GO:0031177">
    <property type="term" value="F:phosphopantetheine binding"/>
    <property type="evidence" value="ECO:0007669"/>
    <property type="project" value="InterPro"/>
</dbReference>
<protein>
    <submittedName>
        <fullName evidence="11">Ketoacyl-synt-domain-containing protein</fullName>
    </submittedName>
</protein>
<dbReference type="InterPro" id="IPR016035">
    <property type="entry name" value="Acyl_Trfase/lysoPLipase"/>
</dbReference>
<dbReference type="InterPro" id="IPR020807">
    <property type="entry name" value="PKS_DH"/>
</dbReference>
<keyword evidence="12" id="KW-1185">Reference proteome</keyword>
<dbReference type="Pfam" id="PF08242">
    <property type="entry name" value="Methyltransf_12"/>
    <property type="match status" value="1"/>
</dbReference>
<dbReference type="CDD" id="cd00833">
    <property type="entry name" value="PKS"/>
    <property type="match status" value="1"/>
</dbReference>
<dbReference type="SMART" id="SM00825">
    <property type="entry name" value="PKS_KS"/>
    <property type="match status" value="1"/>
</dbReference>
<dbReference type="InterPro" id="IPR018201">
    <property type="entry name" value="Ketoacyl_synth_AS"/>
</dbReference>
<dbReference type="PROSITE" id="PS00012">
    <property type="entry name" value="PHOSPHOPANTETHEINE"/>
    <property type="match status" value="1"/>
</dbReference>
<dbReference type="Pfam" id="PF08659">
    <property type="entry name" value="KR"/>
    <property type="match status" value="1"/>
</dbReference>
<dbReference type="InterPro" id="IPR009081">
    <property type="entry name" value="PP-bd_ACP"/>
</dbReference>
<keyword evidence="2" id="KW-0597">Phosphoprotein</keyword>
<dbReference type="SUPFAM" id="SSF52151">
    <property type="entry name" value="FabD/lysophospholipase-like"/>
    <property type="match status" value="1"/>
</dbReference>
<dbReference type="Pfam" id="PF16197">
    <property type="entry name" value="KAsynt_C_assoc"/>
    <property type="match status" value="1"/>
</dbReference>
<dbReference type="PANTHER" id="PTHR43775">
    <property type="entry name" value="FATTY ACID SYNTHASE"/>
    <property type="match status" value="1"/>
</dbReference>
<dbReference type="PANTHER" id="PTHR43775:SF48">
    <property type="entry name" value="HIGHLY REDUCING POLYKETIDE SYNTHASE SDGA"/>
    <property type="match status" value="1"/>
</dbReference>
<evidence type="ECO:0000256" key="1">
    <source>
        <dbReference type="ARBA" id="ARBA00022450"/>
    </source>
</evidence>
<dbReference type="InterPro" id="IPR013968">
    <property type="entry name" value="PKS_KR"/>
</dbReference>
<dbReference type="Pfam" id="PF21089">
    <property type="entry name" value="PKS_DH_N"/>
    <property type="match status" value="1"/>
</dbReference>
<evidence type="ECO:0000256" key="5">
    <source>
        <dbReference type="ARBA" id="ARBA00023268"/>
    </source>
</evidence>
<dbReference type="SUPFAM" id="SSF51735">
    <property type="entry name" value="NAD(P)-binding Rossmann-fold domains"/>
    <property type="match status" value="1"/>
</dbReference>
<dbReference type="SUPFAM" id="SSF53335">
    <property type="entry name" value="S-adenosyl-L-methionine-dependent methyltransferases"/>
    <property type="match status" value="1"/>
</dbReference>
<dbReference type="InterPro" id="IPR014030">
    <property type="entry name" value="Ketoacyl_synth_N"/>
</dbReference>
<evidence type="ECO:0000313" key="11">
    <source>
        <dbReference type="EMBL" id="PYI34250.1"/>
    </source>
</evidence>
<dbReference type="InterPro" id="IPR016039">
    <property type="entry name" value="Thiolase-like"/>
</dbReference>
<dbReference type="InterPro" id="IPR036736">
    <property type="entry name" value="ACP-like_sf"/>
</dbReference>
<dbReference type="GO" id="GO:0006633">
    <property type="term" value="P:fatty acid biosynthetic process"/>
    <property type="evidence" value="ECO:0007669"/>
    <property type="project" value="InterPro"/>
</dbReference>